<evidence type="ECO:0000313" key="2">
    <source>
        <dbReference type="Proteomes" id="UP000184066"/>
    </source>
</evidence>
<dbReference type="Gene3D" id="1.10.3210.10">
    <property type="entry name" value="Hypothetical protein af1432"/>
    <property type="match status" value="1"/>
</dbReference>
<gene>
    <name evidence="1" type="ORF">SAMN05216200_11435</name>
</gene>
<sequence>MPNGEDSPPLPAGAIARDDAGVVRDGDAVFAWTGSGLLNLTEPDPAEICLGDIARNLSRLARYNGATARPYSVAEHSLFCADLVAERGASPGVEALALMHDAAEFAVGDLTRPCKALLPEFKERIEGPVWRAIARRFGLPPEIPEWMGHFDALAAAAEKRDLVSDPRPWPDLPPPPARRISMRAPDARRVERDFLFRALDLGLK</sequence>
<dbReference type="RefSeq" id="WP_072748445.1">
    <property type="nucleotide sequence ID" value="NZ_FOHL01000001.1"/>
</dbReference>
<proteinExistence type="predicted"/>
<accession>A0A1M7U2A9</accession>
<evidence type="ECO:0000313" key="1">
    <source>
        <dbReference type="EMBL" id="SHN77017.1"/>
    </source>
</evidence>
<dbReference type="STRING" id="1189325.SAMN04488119_101387"/>
<organism evidence="1 2">
    <name type="scientific">Oceanicella actignis</name>
    <dbReference type="NCBI Taxonomy" id="1189325"/>
    <lineage>
        <taxon>Bacteria</taxon>
        <taxon>Pseudomonadati</taxon>
        <taxon>Pseudomonadota</taxon>
        <taxon>Alphaproteobacteria</taxon>
        <taxon>Rhodobacterales</taxon>
        <taxon>Paracoccaceae</taxon>
        <taxon>Oceanicella</taxon>
    </lineage>
</organism>
<dbReference type="EMBL" id="FRDL01000014">
    <property type="protein sequence ID" value="SHN77017.1"/>
    <property type="molecule type" value="Genomic_DNA"/>
</dbReference>
<reference evidence="1 2" key="1">
    <citation type="submission" date="2016-12" db="EMBL/GenBank/DDBJ databases">
        <authorList>
            <person name="Song W.-J."/>
            <person name="Kurnit D.M."/>
        </authorList>
    </citation>
    <scope>NUCLEOTIDE SEQUENCE [LARGE SCALE GENOMIC DNA]</scope>
    <source>
        <strain evidence="1 2">CGMCC 1.10808</strain>
    </source>
</reference>
<dbReference type="AlphaFoldDB" id="A0A1M7U2A9"/>
<dbReference type="SUPFAM" id="SSF109604">
    <property type="entry name" value="HD-domain/PDEase-like"/>
    <property type="match status" value="1"/>
</dbReference>
<name>A0A1M7U2A9_9RHOB</name>
<dbReference type="Proteomes" id="UP000184066">
    <property type="component" value="Unassembled WGS sequence"/>
</dbReference>
<keyword evidence="2" id="KW-1185">Reference proteome</keyword>
<protein>
    <submittedName>
        <fullName evidence="1">Uncharacterized protein</fullName>
    </submittedName>
</protein>